<reference evidence="3" key="1">
    <citation type="journal article" date="2017" name="Nat. Microbiol.">
        <title>Global analysis of biosynthetic gene clusters reveals vast potential of secondary metabolite production in Penicillium species.</title>
        <authorList>
            <person name="Nielsen J.C."/>
            <person name="Grijseels S."/>
            <person name="Prigent S."/>
            <person name="Ji B."/>
            <person name="Dainat J."/>
            <person name="Nielsen K.F."/>
            <person name="Frisvad J.C."/>
            <person name="Workman M."/>
            <person name="Nielsen J."/>
        </authorList>
    </citation>
    <scope>NUCLEOTIDE SEQUENCE [LARGE SCALE GENOMIC DNA]</scope>
    <source>
        <strain evidence="3">IBT 29486</strain>
    </source>
</reference>
<gene>
    <name evidence="2" type="ORF">PENVUL_c005G07294</name>
</gene>
<name>A0A1V6S7I2_9EURO</name>
<feature type="compositionally biased region" description="Polar residues" evidence="1">
    <location>
        <begin position="46"/>
        <end position="57"/>
    </location>
</feature>
<feature type="region of interest" description="Disordered" evidence="1">
    <location>
        <begin position="40"/>
        <end position="64"/>
    </location>
</feature>
<comment type="caution">
    <text evidence="2">The sequence shown here is derived from an EMBL/GenBank/DDBJ whole genome shotgun (WGS) entry which is preliminary data.</text>
</comment>
<keyword evidence="3" id="KW-1185">Reference proteome</keyword>
<dbReference type="EMBL" id="MDYP01000005">
    <property type="protein sequence ID" value="OQE09806.1"/>
    <property type="molecule type" value="Genomic_DNA"/>
</dbReference>
<sequence>MTQLRAELSAEFASTIQALQSEILTLLQQSTFRQQVQVQFQPGSRLPSSSHRNNRNPTCRFRHPQPEDRLLSIEQDPDSLTIYIFMKPKVQVQFQHRASEPAISTAQPSTDILQFHQDHTQQLGSYSHNHS</sequence>
<protein>
    <submittedName>
        <fullName evidence="2">Uncharacterized protein</fullName>
    </submittedName>
</protein>
<evidence type="ECO:0000313" key="3">
    <source>
        <dbReference type="Proteomes" id="UP000191518"/>
    </source>
</evidence>
<proteinExistence type="predicted"/>
<dbReference type="AlphaFoldDB" id="A0A1V6S7I2"/>
<evidence type="ECO:0000256" key="1">
    <source>
        <dbReference type="SAM" id="MobiDB-lite"/>
    </source>
</evidence>
<accession>A0A1V6S7I2</accession>
<dbReference type="Proteomes" id="UP000191518">
    <property type="component" value="Unassembled WGS sequence"/>
</dbReference>
<organism evidence="2 3">
    <name type="scientific">Penicillium vulpinum</name>
    <dbReference type="NCBI Taxonomy" id="29845"/>
    <lineage>
        <taxon>Eukaryota</taxon>
        <taxon>Fungi</taxon>
        <taxon>Dikarya</taxon>
        <taxon>Ascomycota</taxon>
        <taxon>Pezizomycotina</taxon>
        <taxon>Eurotiomycetes</taxon>
        <taxon>Eurotiomycetidae</taxon>
        <taxon>Eurotiales</taxon>
        <taxon>Aspergillaceae</taxon>
        <taxon>Penicillium</taxon>
    </lineage>
</organism>
<evidence type="ECO:0000313" key="2">
    <source>
        <dbReference type="EMBL" id="OQE09806.1"/>
    </source>
</evidence>